<evidence type="ECO:0000313" key="5">
    <source>
        <dbReference type="EMBL" id="QPS02119.1"/>
    </source>
</evidence>
<dbReference type="EMBL" id="CP065662">
    <property type="protein sequence ID" value="QPS02119.1"/>
    <property type="molecule type" value="Genomic_DNA"/>
</dbReference>
<keyword evidence="1" id="KW-0520">NAD</keyword>
<sequence length="290" mass="33641">MSDKETVWQALSQNYSNESDLLRALMEEAQAILVGIGAGMSAADGFTYVGERFEQAFPDFIEKFNLFDMLQASLYDYPSLEEYWAFASRFAIMNGIEQEAGKAYQHFNQYLQGKNYFIITTNADNAFPKAGYDMDKVHYYQGKYVLMQCKKHCQPVTYRDDALLYRMAKEQENMRIPSELVPYCPNCGAPLELNKRTAENGMVEDKDWQVHQAAYEDFVKKNQYDKILYLEIGVGNTTPQFIRQPFQAWTKENPKALYVMMNQKPYHIPPSIKDQSLRLTDDIQKTLCEL</sequence>
<dbReference type="InterPro" id="IPR029035">
    <property type="entry name" value="DHS-like_NAD/FAD-binding_dom"/>
</dbReference>
<keyword evidence="7" id="KW-1185">Reference proteome</keyword>
<evidence type="ECO:0000256" key="1">
    <source>
        <dbReference type="ARBA" id="ARBA00023027"/>
    </source>
</evidence>
<keyword evidence="2" id="KW-0862">Zinc</keyword>
<dbReference type="GO" id="GO:0046872">
    <property type="term" value="F:metal ion binding"/>
    <property type="evidence" value="ECO:0007669"/>
    <property type="project" value="UniProtKB-KW"/>
</dbReference>
<dbReference type="EMBL" id="JAOTML010000013">
    <property type="protein sequence ID" value="MCY3054091.1"/>
    <property type="molecule type" value="Genomic_DNA"/>
</dbReference>
<gene>
    <name evidence="5" type="ORF">I6G68_03355</name>
    <name evidence="4" type="ORF">ODY43_08875</name>
</gene>
<dbReference type="Proteomes" id="UP000594771">
    <property type="component" value="Chromosome"/>
</dbReference>
<keyword evidence="2" id="KW-0479">Metal-binding</keyword>
<evidence type="ECO:0000259" key="3">
    <source>
        <dbReference type="PROSITE" id="PS50305"/>
    </source>
</evidence>
<dbReference type="PROSITE" id="PS50305">
    <property type="entry name" value="SIRTUIN"/>
    <property type="match status" value="1"/>
</dbReference>
<feature type="domain" description="Deacetylase sirtuin-type" evidence="3">
    <location>
        <begin position="1"/>
        <end position="290"/>
    </location>
</feature>
<accession>A0A0X8FFJ5</accession>
<dbReference type="Proteomes" id="UP001069145">
    <property type="component" value="Unassembled WGS sequence"/>
</dbReference>
<proteinExistence type="predicted"/>
<feature type="binding site" evidence="2">
    <location>
        <position position="184"/>
    </location>
    <ligand>
        <name>Zn(2+)</name>
        <dbReference type="ChEBI" id="CHEBI:29105"/>
    </ligand>
</feature>
<reference evidence="4" key="2">
    <citation type="submission" date="2022-09" db="EMBL/GenBank/DDBJ databases">
        <title>Aerococcus urinae taxonomy study.</title>
        <authorList>
            <person name="Christensen J."/>
            <person name="Senneby E."/>
        </authorList>
    </citation>
    <scope>NUCLEOTIDE SEQUENCE</scope>
    <source>
        <strain evidence="4">NLD-066-U95</strain>
    </source>
</reference>
<comment type="caution">
    <text evidence="2">Lacks conserved residue(s) required for the propagation of feature annotation.</text>
</comment>
<name>A0A0X8FFJ5_9LACT</name>
<evidence type="ECO:0000256" key="2">
    <source>
        <dbReference type="PROSITE-ProRule" id="PRU00236"/>
    </source>
</evidence>
<dbReference type="RefSeq" id="WP_060778635.1">
    <property type="nucleotide sequence ID" value="NZ_CAJHLF010000017.1"/>
</dbReference>
<dbReference type="KEGG" id="aun:AWM73_06675"/>
<dbReference type="SUPFAM" id="SSF52467">
    <property type="entry name" value="DHS-like NAD/FAD-binding domain"/>
    <property type="match status" value="1"/>
</dbReference>
<evidence type="ECO:0000313" key="7">
    <source>
        <dbReference type="Proteomes" id="UP001069145"/>
    </source>
</evidence>
<organism evidence="5 6">
    <name type="scientific">Aerococcus urinae</name>
    <dbReference type="NCBI Taxonomy" id="1376"/>
    <lineage>
        <taxon>Bacteria</taxon>
        <taxon>Bacillati</taxon>
        <taxon>Bacillota</taxon>
        <taxon>Bacilli</taxon>
        <taxon>Lactobacillales</taxon>
        <taxon>Aerococcaceae</taxon>
        <taxon>Aerococcus</taxon>
    </lineage>
</organism>
<reference evidence="5 6" key="1">
    <citation type="submission" date="2020-12" db="EMBL/GenBank/DDBJ databases">
        <title>FDA dAtabase for Regulatory Grade micrObial Sequences (FDA-ARGOS): Supporting development and validation of Infectious Disease Dx tests.</title>
        <authorList>
            <person name="Sproer C."/>
            <person name="Gronow S."/>
            <person name="Severitt S."/>
            <person name="Schroder I."/>
            <person name="Tallon L."/>
            <person name="Sadzewicz L."/>
            <person name="Zhao X."/>
            <person name="Boylan J."/>
            <person name="Ott S."/>
            <person name="Bowen H."/>
            <person name="Vavikolanu K."/>
            <person name="Mehta A."/>
            <person name="Aluvathingal J."/>
            <person name="Nadendla S."/>
            <person name="Lowell S."/>
            <person name="Myers T."/>
            <person name="Yan Y."/>
            <person name="Sichtig H."/>
        </authorList>
    </citation>
    <scope>NUCLEOTIDE SEQUENCE [LARGE SCALE GENOMIC DNA]</scope>
    <source>
        <strain evidence="5 6">FDAARGOS_911</strain>
    </source>
</reference>
<feature type="binding site" evidence="2">
    <location>
        <position position="187"/>
    </location>
    <ligand>
        <name>Zn(2+)</name>
        <dbReference type="ChEBI" id="CHEBI:29105"/>
    </ligand>
</feature>
<dbReference type="AlphaFoldDB" id="A0A0X8FFJ5"/>
<dbReference type="Gene3D" id="3.40.50.1220">
    <property type="entry name" value="TPP-binding domain"/>
    <property type="match status" value="1"/>
</dbReference>
<dbReference type="InterPro" id="IPR026590">
    <property type="entry name" value="Ssirtuin_cat_dom"/>
</dbReference>
<dbReference type="GeneID" id="35767267"/>
<dbReference type="OrthoDB" id="394960at2"/>
<feature type="binding site" evidence="2">
    <location>
        <position position="153"/>
    </location>
    <ligand>
        <name>Zn(2+)</name>
        <dbReference type="ChEBI" id="CHEBI:29105"/>
    </ligand>
</feature>
<evidence type="ECO:0000313" key="4">
    <source>
        <dbReference type="EMBL" id="MCY3054091.1"/>
    </source>
</evidence>
<evidence type="ECO:0000313" key="6">
    <source>
        <dbReference type="Proteomes" id="UP000594771"/>
    </source>
</evidence>
<feature type="binding site" evidence="2">
    <location>
        <position position="149"/>
    </location>
    <ligand>
        <name>Zn(2+)</name>
        <dbReference type="ChEBI" id="CHEBI:29105"/>
    </ligand>
</feature>
<protein>
    <submittedName>
        <fullName evidence="5">Deacetylase SIR2</fullName>
    </submittedName>
</protein>